<gene>
    <name evidence="2" type="ORF">AWW68_13160</name>
</gene>
<feature type="transmembrane region" description="Helical" evidence="1">
    <location>
        <begin position="219"/>
        <end position="238"/>
    </location>
</feature>
<sequence length="330" mass="37745">MNKPSQPFLLRLTSSQLPNWLVGVLTCVFFVLLQALVFEIEGIKHSYSLYSTTFFFILTTGYLVFISRIINNNHEKGFFKLLSYTKLNESEKQDHIQEFHDQKLSWKEMLIPICIGLLHGFFVNGASFSFNEVPYPFLKVYSIIQILIIWIMIWQSTSTYLRNMTKMNRLSRAIEIDILNTEQLMPLTSAGVISILAFVGVYTILFIESIDSIELYNPALLPLIPSIVWMVVTPLSGVRKRIISAKELEIGLIEKGIEGDKKALEKSRIGNNLENINVVDLMTYKRLITATPEIPINIPTASRFIFYLIIPFFTWVAASIVDKAIDYLIG</sequence>
<evidence type="ECO:0000256" key="1">
    <source>
        <dbReference type="SAM" id="Phobius"/>
    </source>
</evidence>
<organism evidence="2 3">
    <name type="scientific">Roseivirga spongicola</name>
    <dbReference type="NCBI Taxonomy" id="333140"/>
    <lineage>
        <taxon>Bacteria</taxon>
        <taxon>Pseudomonadati</taxon>
        <taxon>Bacteroidota</taxon>
        <taxon>Cytophagia</taxon>
        <taxon>Cytophagales</taxon>
        <taxon>Roseivirgaceae</taxon>
        <taxon>Roseivirga</taxon>
    </lineage>
</organism>
<proteinExistence type="predicted"/>
<keyword evidence="1" id="KW-0812">Transmembrane</keyword>
<feature type="transmembrane region" description="Helical" evidence="1">
    <location>
        <begin position="142"/>
        <end position="163"/>
    </location>
</feature>
<dbReference type="Proteomes" id="UP000075606">
    <property type="component" value="Unassembled WGS sequence"/>
</dbReference>
<name>A0A150X4R5_9BACT</name>
<keyword evidence="1" id="KW-1133">Transmembrane helix</keyword>
<dbReference type="STRING" id="333140.AWW68_13160"/>
<reference evidence="2 3" key="1">
    <citation type="submission" date="2016-01" db="EMBL/GenBank/DDBJ databases">
        <title>Genome sequencing of Roseivirga spongicola UST030701-084.</title>
        <authorList>
            <person name="Selvaratnam C."/>
            <person name="Thevarajoo S."/>
            <person name="Goh K.M."/>
            <person name="Ee R."/>
            <person name="Chan K.-G."/>
            <person name="Chong C.S."/>
        </authorList>
    </citation>
    <scope>NUCLEOTIDE SEQUENCE [LARGE SCALE GENOMIC DNA]</scope>
    <source>
        <strain evidence="2 3">UST030701-084</strain>
    </source>
</reference>
<feature type="transmembrane region" description="Helical" evidence="1">
    <location>
        <begin position="49"/>
        <end position="70"/>
    </location>
</feature>
<accession>A0A150X4R5</accession>
<dbReference type="AlphaFoldDB" id="A0A150X4R5"/>
<comment type="caution">
    <text evidence="2">The sequence shown here is derived from an EMBL/GenBank/DDBJ whole genome shotgun (WGS) entry which is preliminary data.</text>
</comment>
<feature type="transmembrane region" description="Helical" evidence="1">
    <location>
        <begin position="304"/>
        <end position="321"/>
    </location>
</feature>
<evidence type="ECO:0000313" key="2">
    <source>
        <dbReference type="EMBL" id="KYG73632.1"/>
    </source>
</evidence>
<dbReference type="EMBL" id="LRPC01000028">
    <property type="protein sequence ID" value="KYG73632.1"/>
    <property type="molecule type" value="Genomic_DNA"/>
</dbReference>
<feature type="transmembrane region" description="Helical" evidence="1">
    <location>
        <begin position="20"/>
        <end position="37"/>
    </location>
</feature>
<keyword evidence="1" id="KW-0472">Membrane</keyword>
<protein>
    <submittedName>
        <fullName evidence="2">Uncharacterized protein</fullName>
    </submittedName>
</protein>
<feature type="transmembrane region" description="Helical" evidence="1">
    <location>
        <begin position="109"/>
        <end position="130"/>
    </location>
</feature>
<dbReference type="RefSeq" id="WP_068222193.1">
    <property type="nucleotide sequence ID" value="NZ_CP139724.1"/>
</dbReference>
<evidence type="ECO:0000313" key="3">
    <source>
        <dbReference type="Proteomes" id="UP000075606"/>
    </source>
</evidence>
<dbReference type="OrthoDB" id="979535at2"/>
<feature type="transmembrane region" description="Helical" evidence="1">
    <location>
        <begin position="184"/>
        <end position="207"/>
    </location>
</feature>
<keyword evidence="3" id="KW-1185">Reference proteome</keyword>